<evidence type="ECO:0000313" key="4">
    <source>
        <dbReference type="Proteomes" id="UP001149163"/>
    </source>
</evidence>
<dbReference type="EMBL" id="JAPQKN010000004">
    <property type="protein sequence ID" value="KAJ5160655.1"/>
    <property type="molecule type" value="Genomic_DNA"/>
</dbReference>
<reference evidence="3" key="1">
    <citation type="submission" date="2022-11" db="EMBL/GenBank/DDBJ databases">
        <authorList>
            <person name="Petersen C."/>
        </authorList>
    </citation>
    <scope>NUCLEOTIDE SEQUENCE</scope>
    <source>
        <strain evidence="3">IBT 26290</strain>
    </source>
</reference>
<keyword evidence="4" id="KW-1185">Reference proteome</keyword>
<dbReference type="GO" id="GO:0042149">
    <property type="term" value="P:cellular response to glucose starvation"/>
    <property type="evidence" value="ECO:0007669"/>
    <property type="project" value="TreeGrafter"/>
</dbReference>
<feature type="compositionally biased region" description="Polar residues" evidence="1">
    <location>
        <begin position="443"/>
        <end position="453"/>
    </location>
</feature>
<dbReference type="InterPro" id="IPR013860">
    <property type="entry name" value="AreA_GATA"/>
</dbReference>
<feature type="compositionally biased region" description="Low complexity" evidence="1">
    <location>
        <begin position="430"/>
        <end position="442"/>
    </location>
</feature>
<accession>A0A9W9LK23</accession>
<feature type="compositionally biased region" description="Basic and acidic residues" evidence="1">
    <location>
        <begin position="413"/>
        <end position="424"/>
    </location>
</feature>
<proteinExistence type="predicted"/>
<feature type="region of interest" description="Disordered" evidence="1">
    <location>
        <begin position="40"/>
        <end position="122"/>
    </location>
</feature>
<sequence length="541" mass="59640">MTAVLVTAREQHPPQFSPDPLRSPTTQRYFLEDHILSKSPMQDECSARECPSPVASTLSSIPPSPSFTPSQDQLPDTPTTLSSLSLNDDLILPAYDSDSEVFPGPKGPEGPELEPDTVSDASADGATHPPAWCYHTPAADDSSVEEEPSRHVDYLSHEWREEDIWASWRYVTARKGSYSNGVRLENASWRTWAKAKHNLGTISPETLNWLKDCDVTWLYGPLKTSSSSDALALDASPPPSRLDTPNSYLERKPILKKKTMSETILQRSLSQHTLLQHAGAILKAQEAENGWTRPPLPRSNTDIDQLHHRTGSSTYSFGGTLTTSSSSGLTSPSERRHIHFNNEVVQCIAVEAKEADEEAWPLAFEEESSSDEGVVMMRQIPGKASVSNRSTPRNSFSSDSKTIAPLPSTTLKYRGDTPEPRESIVGRWAPSPSSSTLSPTSSVETLRPSQPSANFLLDDEDEDPSLDFTGQYRHPAQPWFVPEEESELADRPLRLTASGMFMPYGDGDGEVASHGLLGRVVDTVNTARDIAHVIWNVGWRR</sequence>
<feature type="region of interest" description="Disordered" evidence="1">
    <location>
        <begin position="1"/>
        <end position="25"/>
    </location>
</feature>
<dbReference type="PANTHER" id="PTHR28051:SF1">
    <property type="entry name" value="PROTEIN MTL1-RELATED"/>
    <property type="match status" value="1"/>
</dbReference>
<dbReference type="GO" id="GO:0007039">
    <property type="term" value="P:protein catabolic process in the vacuole"/>
    <property type="evidence" value="ECO:0007669"/>
    <property type="project" value="TreeGrafter"/>
</dbReference>
<feature type="compositionally biased region" description="Polar residues" evidence="1">
    <location>
        <begin position="385"/>
        <end position="411"/>
    </location>
</feature>
<dbReference type="InterPro" id="IPR052292">
    <property type="entry name" value="Glucose_repression_reg"/>
</dbReference>
<gene>
    <name evidence="3" type="ORF">N7482_007659</name>
</gene>
<feature type="compositionally biased region" description="Low complexity" evidence="1">
    <location>
        <begin position="56"/>
        <end position="93"/>
    </location>
</feature>
<dbReference type="GO" id="GO:0005773">
    <property type="term" value="C:vacuole"/>
    <property type="evidence" value="ECO:0007669"/>
    <property type="project" value="GOC"/>
</dbReference>
<dbReference type="AlphaFoldDB" id="A0A9W9LK23"/>
<dbReference type="PANTHER" id="PTHR28051">
    <property type="entry name" value="PROTEIN MTL1-RELATED"/>
    <property type="match status" value="1"/>
</dbReference>
<protein>
    <recommendedName>
        <fullName evidence="2">Nitrogen regulatory protein areA GATA-like domain-containing protein</fullName>
    </recommendedName>
</protein>
<comment type="caution">
    <text evidence="3">The sequence shown here is derived from an EMBL/GenBank/DDBJ whole genome shotgun (WGS) entry which is preliminary data.</text>
</comment>
<dbReference type="RefSeq" id="XP_056542212.1">
    <property type="nucleotide sequence ID" value="XM_056689783.1"/>
</dbReference>
<organism evidence="3 4">
    <name type="scientific">Penicillium canariense</name>
    <dbReference type="NCBI Taxonomy" id="189055"/>
    <lineage>
        <taxon>Eukaryota</taxon>
        <taxon>Fungi</taxon>
        <taxon>Dikarya</taxon>
        <taxon>Ascomycota</taxon>
        <taxon>Pezizomycotina</taxon>
        <taxon>Eurotiomycetes</taxon>
        <taxon>Eurotiomycetidae</taxon>
        <taxon>Eurotiales</taxon>
        <taxon>Aspergillaceae</taxon>
        <taxon>Penicillium</taxon>
    </lineage>
</organism>
<feature type="compositionally biased region" description="Low complexity" evidence="1">
    <location>
        <begin position="311"/>
        <end position="332"/>
    </location>
</feature>
<evidence type="ECO:0000259" key="2">
    <source>
        <dbReference type="Pfam" id="PF08550"/>
    </source>
</evidence>
<feature type="domain" description="Nitrogen regulatory protein areA GATA-like" evidence="2">
    <location>
        <begin position="167"/>
        <end position="194"/>
    </location>
</feature>
<feature type="region of interest" description="Disordered" evidence="1">
    <location>
        <begin position="381"/>
        <end position="467"/>
    </location>
</feature>
<evidence type="ECO:0000313" key="3">
    <source>
        <dbReference type="EMBL" id="KAJ5160655.1"/>
    </source>
</evidence>
<reference evidence="3" key="2">
    <citation type="journal article" date="2023" name="IMA Fungus">
        <title>Comparative genomic study of the Penicillium genus elucidates a diverse pangenome and 15 lateral gene transfer events.</title>
        <authorList>
            <person name="Petersen C."/>
            <person name="Sorensen T."/>
            <person name="Nielsen M.R."/>
            <person name="Sondergaard T.E."/>
            <person name="Sorensen J.L."/>
            <person name="Fitzpatrick D.A."/>
            <person name="Frisvad J.C."/>
            <person name="Nielsen K.L."/>
        </authorList>
    </citation>
    <scope>NUCLEOTIDE SEQUENCE</scope>
    <source>
        <strain evidence="3">IBT 26290</strain>
    </source>
</reference>
<name>A0A9W9LK23_9EURO</name>
<dbReference type="OrthoDB" id="5563539at2759"/>
<feature type="region of interest" description="Disordered" evidence="1">
    <location>
        <begin position="300"/>
        <end position="333"/>
    </location>
</feature>
<evidence type="ECO:0000256" key="1">
    <source>
        <dbReference type="SAM" id="MobiDB-lite"/>
    </source>
</evidence>
<dbReference type="Proteomes" id="UP001149163">
    <property type="component" value="Unassembled WGS sequence"/>
</dbReference>
<feature type="region of interest" description="Disordered" evidence="1">
    <location>
        <begin position="227"/>
        <end position="247"/>
    </location>
</feature>
<dbReference type="GeneID" id="81428959"/>
<dbReference type="Pfam" id="PF08550">
    <property type="entry name" value="GATA_AreA"/>
    <property type="match status" value="1"/>
</dbReference>